<keyword evidence="1" id="KW-0472">Membrane</keyword>
<dbReference type="WBParaSite" id="nRc.2.0.1.t22078-RA">
    <property type="protein sequence ID" value="nRc.2.0.1.t22078-RA"/>
    <property type="gene ID" value="nRc.2.0.1.g22078"/>
</dbReference>
<sequence length="82" mass="9218">MPILADHMRSVTIILRAGSWYNQILRVQIKLWLGCHKSRKTSRALVLIVSLIVLIADLLDSWILTGGEAALDFIKSSIILFT</sequence>
<reference evidence="3" key="1">
    <citation type="submission" date="2022-11" db="UniProtKB">
        <authorList>
            <consortium name="WormBaseParasite"/>
        </authorList>
    </citation>
    <scope>IDENTIFICATION</scope>
</reference>
<feature type="transmembrane region" description="Helical" evidence="1">
    <location>
        <begin position="44"/>
        <end position="64"/>
    </location>
</feature>
<keyword evidence="1" id="KW-0812">Transmembrane</keyword>
<proteinExistence type="predicted"/>
<dbReference type="Proteomes" id="UP000887565">
    <property type="component" value="Unplaced"/>
</dbReference>
<keyword evidence="2" id="KW-1185">Reference proteome</keyword>
<accession>A0A915J8J6</accession>
<name>A0A915J8J6_ROMCU</name>
<protein>
    <submittedName>
        <fullName evidence="3">Uncharacterized protein</fullName>
    </submittedName>
</protein>
<evidence type="ECO:0000313" key="2">
    <source>
        <dbReference type="Proteomes" id="UP000887565"/>
    </source>
</evidence>
<evidence type="ECO:0000313" key="3">
    <source>
        <dbReference type="WBParaSite" id="nRc.2.0.1.t22078-RA"/>
    </source>
</evidence>
<keyword evidence="1" id="KW-1133">Transmembrane helix</keyword>
<dbReference type="AlphaFoldDB" id="A0A915J8J6"/>
<evidence type="ECO:0000256" key="1">
    <source>
        <dbReference type="SAM" id="Phobius"/>
    </source>
</evidence>
<organism evidence="2 3">
    <name type="scientific">Romanomermis culicivorax</name>
    <name type="common">Nematode worm</name>
    <dbReference type="NCBI Taxonomy" id="13658"/>
    <lineage>
        <taxon>Eukaryota</taxon>
        <taxon>Metazoa</taxon>
        <taxon>Ecdysozoa</taxon>
        <taxon>Nematoda</taxon>
        <taxon>Enoplea</taxon>
        <taxon>Dorylaimia</taxon>
        <taxon>Mermithida</taxon>
        <taxon>Mermithoidea</taxon>
        <taxon>Mermithidae</taxon>
        <taxon>Romanomermis</taxon>
    </lineage>
</organism>